<dbReference type="EMBL" id="CP155618">
    <property type="protein sequence ID" value="XBL15012.1"/>
    <property type="molecule type" value="Genomic_DNA"/>
</dbReference>
<feature type="transmembrane region" description="Helical" evidence="1">
    <location>
        <begin position="6"/>
        <end position="24"/>
    </location>
</feature>
<keyword evidence="1" id="KW-0472">Membrane</keyword>
<evidence type="ECO:0000256" key="1">
    <source>
        <dbReference type="SAM" id="Phobius"/>
    </source>
</evidence>
<organism evidence="2 3">
    <name type="scientific">Mariniflexile litorale</name>
    <dbReference type="NCBI Taxonomy" id="3045158"/>
    <lineage>
        <taxon>Bacteria</taxon>
        <taxon>Pseudomonadati</taxon>
        <taxon>Bacteroidota</taxon>
        <taxon>Flavobacteriia</taxon>
        <taxon>Flavobacteriales</taxon>
        <taxon>Flavobacteriaceae</taxon>
        <taxon>Mariniflexile</taxon>
    </lineage>
</organism>
<proteinExistence type="predicted"/>
<evidence type="ECO:0008006" key="4">
    <source>
        <dbReference type="Google" id="ProtNLM"/>
    </source>
</evidence>
<dbReference type="KEGG" id="mlil:QLS71_003100"/>
<evidence type="ECO:0000313" key="3">
    <source>
        <dbReference type="Proteomes" id="UP001224325"/>
    </source>
</evidence>
<name>A0AAU7EFQ8_9FLAO</name>
<dbReference type="Proteomes" id="UP001224325">
    <property type="component" value="Chromosome"/>
</dbReference>
<dbReference type="RefSeq" id="WP_308990456.1">
    <property type="nucleotide sequence ID" value="NZ_CP155618.1"/>
</dbReference>
<protein>
    <recommendedName>
        <fullName evidence="4">Secreted protein</fullName>
    </recommendedName>
</protein>
<dbReference type="AlphaFoldDB" id="A0AAU7EFQ8"/>
<accession>A0AAU7EFQ8</accession>
<keyword evidence="1" id="KW-0812">Transmembrane</keyword>
<sequence>MKKTLNALGLLIMVFIIGLNIDMLKDKSNTEGANDLLSINLISTANAESNGNFAEKKVTTIVTQSEEENIGDCKKRTRTRAAAEVSCPGTGNTLCTPGTSGTGAWGSWVTSSIPGCQST</sequence>
<reference evidence="2" key="1">
    <citation type="submission" date="2024-04" db="EMBL/GenBank/DDBJ databases">
        <title>Mariniflexile litorale, isolated from the shallow sediments of the Sea of Japan.</title>
        <authorList>
            <person name="Romanenko L."/>
            <person name="Isaeva M."/>
        </authorList>
    </citation>
    <scope>NUCLEOTIDE SEQUENCE [LARGE SCALE GENOMIC DNA]</scope>
    <source>
        <strain evidence="2">KMM 9835</strain>
    </source>
</reference>
<keyword evidence="1" id="KW-1133">Transmembrane helix</keyword>
<keyword evidence="3" id="KW-1185">Reference proteome</keyword>
<gene>
    <name evidence="2" type="ORF">QLS71_003100</name>
</gene>
<evidence type="ECO:0000313" key="2">
    <source>
        <dbReference type="EMBL" id="XBL15012.1"/>
    </source>
</evidence>